<evidence type="ECO:0000259" key="4">
    <source>
        <dbReference type="SMART" id="SM00822"/>
    </source>
</evidence>
<dbReference type="Gene3D" id="3.40.50.720">
    <property type="entry name" value="NAD(P)-binding Rossmann-like Domain"/>
    <property type="match status" value="1"/>
</dbReference>
<evidence type="ECO:0000313" key="8">
    <source>
        <dbReference type="Proteomes" id="UP001155145"/>
    </source>
</evidence>
<gene>
    <name evidence="5" type="ORF">LJ755_05510</name>
    <name evidence="6" type="ORF">MUK71_15405</name>
</gene>
<dbReference type="SUPFAM" id="SSF51735">
    <property type="entry name" value="NAD(P)-binding Rossmann-fold domains"/>
    <property type="match status" value="1"/>
</dbReference>
<dbReference type="Pfam" id="PF00106">
    <property type="entry name" value="adh_short"/>
    <property type="match status" value="1"/>
</dbReference>
<organism evidence="5 8">
    <name type="scientific">Arthrobacter zhangbolii</name>
    <dbReference type="NCBI Taxonomy" id="2886936"/>
    <lineage>
        <taxon>Bacteria</taxon>
        <taxon>Bacillati</taxon>
        <taxon>Actinomycetota</taxon>
        <taxon>Actinomycetes</taxon>
        <taxon>Micrococcales</taxon>
        <taxon>Micrococcaceae</taxon>
        <taxon>Arthrobacter</taxon>
    </lineage>
</organism>
<dbReference type="InterPro" id="IPR057326">
    <property type="entry name" value="KR_dom"/>
</dbReference>
<evidence type="ECO:0000313" key="6">
    <source>
        <dbReference type="EMBL" id="UON91941.1"/>
    </source>
</evidence>
<dbReference type="PRINTS" id="PR00080">
    <property type="entry name" value="SDRFAMILY"/>
</dbReference>
<dbReference type="GO" id="GO:0016491">
    <property type="term" value="F:oxidoreductase activity"/>
    <property type="evidence" value="ECO:0007669"/>
    <property type="project" value="UniProtKB-KW"/>
</dbReference>
<evidence type="ECO:0000256" key="1">
    <source>
        <dbReference type="ARBA" id="ARBA00006484"/>
    </source>
</evidence>
<dbReference type="EMBL" id="CP094984">
    <property type="protein sequence ID" value="UON91941.1"/>
    <property type="molecule type" value="Genomic_DNA"/>
</dbReference>
<keyword evidence="7" id="KW-1185">Reference proteome</keyword>
<protein>
    <submittedName>
        <fullName evidence="5">SDR family oxidoreductase</fullName>
    </submittedName>
</protein>
<dbReference type="FunFam" id="3.40.50.720:FF:000084">
    <property type="entry name" value="Short-chain dehydrogenase reductase"/>
    <property type="match status" value="1"/>
</dbReference>
<dbReference type="InterPro" id="IPR036291">
    <property type="entry name" value="NAD(P)-bd_dom_sf"/>
</dbReference>
<evidence type="ECO:0000256" key="2">
    <source>
        <dbReference type="ARBA" id="ARBA00023002"/>
    </source>
</evidence>
<dbReference type="CDD" id="cd05233">
    <property type="entry name" value="SDR_c"/>
    <property type="match status" value="1"/>
</dbReference>
<dbReference type="SMART" id="SM00822">
    <property type="entry name" value="PKS_KR"/>
    <property type="match status" value="1"/>
</dbReference>
<evidence type="ECO:0000256" key="3">
    <source>
        <dbReference type="RuleBase" id="RU000363"/>
    </source>
</evidence>
<dbReference type="PRINTS" id="PR00081">
    <property type="entry name" value="GDHRDH"/>
</dbReference>
<name>A0A9X1S9F0_9MICC</name>
<dbReference type="EMBL" id="JAJFZT010000003">
    <property type="protein sequence ID" value="MCC3272187.1"/>
    <property type="molecule type" value="Genomic_DNA"/>
</dbReference>
<keyword evidence="2" id="KW-0560">Oxidoreductase</keyword>
<dbReference type="Proteomes" id="UP001155145">
    <property type="component" value="Unassembled WGS sequence"/>
</dbReference>
<evidence type="ECO:0000313" key="5">
    <source>
        <dbReference type="EMBL" id="MCC3272187.1"/>
    </source>
</evidence>
<dbReference type="Proteomes" id="UP000829758">
    <property type="component" value="Chromosome"/>
</dbReference>
<dbReference type="InterPro" id="IPR002347">
    <property type="entry name" value="SDR_fam"/>
</dbReference>
<dbReference type="AlphaFoldDB" id="A0A9X1S9F0"/>
<evidence type="ECO:0000313" key="7">
    <source>
        <dbReference type="Proteomes" id="UP000829758"/>
    </source>
</evidence>
<dbReference type="PANTHER" id="PTHR43669:SF12">
    <property type="entry name" value="BLR5618 PROTEIN"/>
    <property type="match status" value="1"/>
</dbReference>
<dbReference type="PANTHER" id="PTHR43669">
    <property type="entry name" value="5-KETO-D-GLUCONATE 5-REDUCTASE"/>
    <property type="match status" value="1"/>
</dbReference>
<feature type="domain" description="Ketoreductase" evidence="4">
    <location>
        <begin position="18"/>
        <end position="188"/>
    </location>
</feature>
<proteinExistence type="inferred from homology"/>
<dbReference type="RefSeq" id="WP_227928274.1">
    <property type="nucleotide sequence ID" value="NZ_CP094984.1"/>
</dbReference>
<accession>A0A9X1S9F0</accession>
<comment type="similarity">
    <text evidence="1 3">Belongs to the short-chain dehydrogenases/reductases (SDR) family.</text>
</comment>
<sequence length="262" mass="26566">MDKDTHNIPPGAAGATPRTAVVTGAGSGIGRATAQAFLAAGYRVVLAGRREAELQETAAGHPEALVMPTDVTVPDDVERLFAAAAGTFGRVDVLFNNAGVFGPTGSIDELSIEDWNRTLAVNVTGTMLCAAVAVRHMKAQTPRGGRIINNGSISAHTPRPLSAAYTATKHAVTGLTKSIDLDGRPYGITCGQIDIGNAATELLSGISSGQGALQANGTTSVEPSFPVEEAAAAVLFMASAPASANVRSLVVTASGMPFGGRG</sequence>
<reference evidence="5" key="1">
    <citation type="submission" date="2021-10" db="EMBL/GenBank/DDBJ databases">
        <title>Novel species in genus Arthrobacter.</title>
        <authorList>
            <person name="Liu Y."/>
        </authorList>
    </citation>
    <scope>NUCLEOTIDE SEQUENCE</scope>
    <source>
        <strain evidence="7">zg-Y462</strain>
        <strain evidence="5">Zg-Y462</strain>
    </source>
</reference>